<evidence type="ECO:0000256" key="6">
    <source>
        <dbReference type="ARBA" id="ARBA00023239"/>
    </source>
</evidence>
<keyword evidence="6" id="KW-0456">Lyase</keyword>
<dbReference type="eggNOG" id="COG0337">
    <property type="taxonomic scope" value="Bacteria"/>
</dbReference>
<evidence type="ECO:0000256" key="1">
    <source>
        <dbReference type="ARBA" id="ARBA00001911"/>
    </source>
</evidence>
<feature type="transmembrane region" description="Helical" evidence="8">
    <location>
        <begin position="116"/>
        <end position="136"/>
    </location>
</feature>
<dbReference type="KEGG" id="cja:CJA_3250"/>
<evidence type="ECO:0000313" key="11">
    <source>
        <dbReference type="EMBL" id="ACE84801.1"/>
    </source>
</evidence>
<dbReference type="STRING" id="498211.CJA_3250"/>
<dbReference type="PANTHER" id="PTHR43622">
    <property type="entry name" value="3-DEHYDROQUINATE SYNTHASE"/>
    <property type="match status" value="1"/>
</dbReference>
<keyword evidence="8" id="KW-1133">Transmembrane helix</keyword>
<organism evidence="11 12">
    <name type="scientific">Cellvibrio japonicus (strain Ueda107)</name>
    <name type="common">Pseudomonas fluorescens subsp. cellulosa</name>
    <dbReference type="NCBI Taxonomy" id="498211"/>
    <lineage>
        <taxon>Bacteria</taxon>
        <taxon>Pseudomonadati</taxon>
        <taxon>Pseudomonadota</taxon>
        <taxon>Gammaproteobacteria</taxon>
        <taxon>Cellvibrionales</taxon>
        <taxon>Cellvibrionaceae</taxon>
        <taxon>Cellvibrio</taxon>
    </lineage>
</organism>
<dbReference type="InterPro" id="IPR050071">
    <property type="entry name" value="Dehydroquinate_synthase"/>
</dbReference>
<keyword evidence="5" id="KW-0520">NAD</keyword>
<dbReference type="Pfam" id="PF24621">
    <property type="entry name" value="DHQS_C"/>
    <property type="match status" value="1"/>
</dbReference>
<dbReference type="RefSeq" id="WP_012488826.1">
    <property type="nucleotide sequence ID" value="NC_010995.1"/>
</dbReference>
<dbReference type="Pfam" id="PF01761">
    <property type="entry name" value="DHQ_synthase"/>
    <property type="match status" value="1"/>
</dbReference>
<feature type="domain" description="3-dehydroquinate synthase C-terminal" evidence="10">
    <location>
        <begin position="199"/>
        <end position="330"/>
    </location>
</feature>
<comment type="cofactor">
    <cofactor evidence="2">
        <name>Co(2+)</name>
        <dbReference type="ChEBI" id="CHEBI:48828"/>
    </cofactor>
</comment>
<dbReference type="GO" id="GO:0003856">
    <property type="term" value="F:3-dehydroquinate synthase activity"/>
    <property type="evidence" value="ECO:0007669"/>
    <property type="project" value="TreeGrafter"/>
</dbReference>
<dbReference type="OrthoDB" id="9806583at2"/>
<dbReference type="CDD" id="cd08199">
    <property type="entry name" value="EEVS"/>
    <property type="match status" value="1"/>
</dbReference>
<dbReference type="Gene3D" id="1.20.1090.10">
    <property type="entry name" value="Dehydroquinate synthase-like - alpha domain"/>
    <property type="match status" value="1"/>
</dbReference>
<dbReference type="GO" id="GO:0009073">
    <property type="term" value="P:aromatic amino acid family biosynthetic process"/>
    <property type="evidence" value="ECO:0007669"/>
    <property type="project" value="InterPro"/>
</dbReference>
<name>B3PEE8_CELJU</name>
<dbReference type="HOGENOM" id="CLU_001201_0_4_6"/>
<feature type="domain" description="3-dehydroquinate synthase N-terminal" evidence="9">
    <location>
        <begin position="87"/>
        <end position="197"/>
    </location>
</feature>
<evidence type="ECO:0000259" key="9">
    <source>
        <dbReference type="Pfam" id="PF01761"/>
    </source>
</evidence>
<dbReference type="InterPro" id="IPR030963">
    <property type="entry name" value="DHQ_synth_fam"/>
</dbReference>
<dbReference type="AlphaFoldDB" id="B3PEE8"/>
<protein>
    <submittedName>
        <fullName evidence="11">3-dehydroquinate synthase</fullName>
    </submittedName>
</protein>
<dbReference type="InterPro" id="IPR035872">
    <property type="entry name" value="EEVS-like"/>
</dbReference>
<keyword evidence="12" id="KW-1185">Reference proteome</keyword>
<keyword evidence="8" id="KW-0812">Transmembrane</keyword>
<dbReference type="GO" id="GO:0046872">
    <property type="term" value="F:metal ion binding"/>
    <property type="evidence" value="ECO:0007669"/>
    <property type="project" value="UniProtKB-KW"/>
</dbReference>
<dbReference type="SUPFAM" id="SSF56796">
    <property type="entry name" value="Dehydroquinate synthase-like"/>
    <property type="match status" value="1"/>
</dbReference>
<dbReference type="InterPro" id="IPR030960">
    <property type="entry name" value="DHQS/DOIS_N"/>
</dbReference>
<dbReference type="Gene3D" id="3.40.50.1970">
    <property type="match status" value="1"/>
</dbReference>
<sequence>MAHINIVAGGTRSRAGRLSVDAFADFGYQILNQEHIFDVKNAVLSDLVGNKRALFVVSPTVYYLYGADINTYLAHHLQQGQYRIVISPSTEKNKNMDALMMICNEARDFRLDRDGLFVAIGGGIILDLVGFAASMYRRGTKYIKIPTTLVGQVDVAVGVKTGLNFGNAKNILGTYYPAYATLNDSSFLKTLPLRELRCGLAEVIKMGLVTDKSIFDRLENIYATSSAINPGEIDYGIYVDAMLRMIEELQPNLLEVQLERIVDFGHTFSMRFETDTYHRLEHGEAVSIDMALSCCIAQLKGMMASDDCIRAITLLKQVGLPIFDECCTLESLKGSIDDVCLHRNAVNLVLPTRMGQGCFIKQPEELPDDLLVNALTMLKNFSEESVEISKLSSHQQVIA</sequence>
<keyword evidence="4" id="KW-0547">Nucleotide-binding</keyword>
<accession>B3PEE8</accession>
<dbReference type="GO" id="GO:0017000">
    <property type="term" value="P:antibiotic biosynthetic process"/>
    <property type="evidence" value="ECO:0007669"/>
    <property type="project" value="InterPro"/>
</dbReference>
<dbReference type="Proteomes" id="UP000001036">
    <property type="component" value="Chromosome"/>
</dbReference>
<keyword evidence="8" id="KW-0472">Membrane</keyword>
<dbReference type="InterPro" id="IPR056179">
    <property type="entry name" value="DHQS_C"/>
</dbReference>
<evidence type="ECO:0000256" key="7">
    <source>
        <dbReference type="ARBA" id="ARBA00023285"/>
    </source>
</evidence>
<evidence type="ECO:0000256" key="5">
    <source>
        <dbReference type="ARBA" id="ARBA00023027"/>
    </source>
</evidence>
<dbReference type="PANTHER" id="PTHR43622:SF3">
    <property type="entry name" value="2-EPI-5-EPI-VALIOLONE SYNTHASE"/>
    <property type="match status" value="1"/>
</dbReference>
<evidence type="ECO:0000256" key="8">
    <source>
        <dbReference type="SAM" id="Phobius"/>
    </source>
</evidence>
<keyword evidence="7" id="KW-0170">Cobalt</keyword>
<dbReference type="PIRSF" id="PIRSF001455">
    <property type="entry name" value="DHQ_synth"/>
    <property type="match status" value="1"/>
</dbReference>
<evidence type="ECO:0000256" key="2">
    <source>
        <dbReference type="ARBA" id="ARBA00001941"/>
    </source>
</evidence>
<evidence type="ECO:0000259" key="10">
    <source>
        <dbReference type="Pfam" id="PF24621"/>
    </source>
</evidence>
<dbReference type="GO" id="GO:0000166">
    <property type="term" value="F:nucleotide binding"/>
    <property type="evidence" value="ECO:0007669"/>
    <property type="project" value="UniProtKB-KW"/>
</dbReference>
<evidence type="ECO:0000313" key="12">
    <source>
        <dbReference type="Proteomes" id="UP000001036"/>
    </source>
</evidence>
<keyword evidence="3" id="KW-0479">Metal-binding</keyword>
<evidence type="ECO:0000256" key="4">
    <source>
        <dbReference type="ARBA" id="ARBA00022741"/>
    </source>
</evidence>
<comment type="cofactor">
    <cofactor evidence="1">
        <name>NAD(+)</name>
        <dbReference type="ChEBI" id="CHEBI:57540"/>
    </cofactor>
</comment>
<proteinExistence type="predicted"/>
<reference evidence="11 12" key="1">
    <citation type="journal article" date="2008" name="J. Bacteriol.">
        <title>Insights into plant cell wall degradation from the genome sequence of the soil bacterium Cellvibrio japonicus.</title>
        <authorList>
            <person name="Deboy R.T."/>
            <person name="Mongodin E.F."/>
            <person name="Fouts D.E."/>
            <person name="Tailford L.E."/>
            <person name="Khouri H."/>
            <person name="Emerson J.B."/>
            <person name="Mohamoud Y."/>
            <person name="Watkins K."/>
            <person name="Henrissat B."/>
            <person name="Gilbert H.J."/>
            <person name="Nelson K.E."/>
        </authorList>
    </citation>
    <scope>NUCLEOTIDE SEQUENCE [LARGE SCALE GENOMIC DNA]</scope>
    <source>
        <strain evidence="11 12">Ueda107</strain>
    </source>
</reference>
<gene>
    <name evidence="11" type="ordered locus">CJA_3250</name>
</gene>
<evidence type="ECO:0000256" key="3">
    <source>
        <dbReference type="ARBA" id="ARBA00022723"/>
    </source>
</evidence>
<dbReference type="EMBL" id="CP000934">
    <property type="protein sequence ID" value="ACE84801.1"/>
    <property type="molecule type" value="Genomic_DNA"/>
</dbReference>